<name>A0A6J4T6M0_9SPHN</name>
<protein>
    <submittedName>
        <fullName evidence="1">Uncharacterized protein</fullName>
    </submittedName>
</protein>
<reference evidence="1" key="1">
    <citation type="submission" date="2020-02" db="EMBL/GenBank/DDBJ databases">
        <authorList>
            <person name="Meier V. D."/>
        </authorList>
    </citation>
    <scope>NUCLEOTIDE SEQUENCE</scope>
    <source>
        <strain evidence="1">AVDCRST_MAG44</strain>
    </source>
</reference>
<sequence length="38" mass="4235">MRTWLTSLEDLREGSAGENTRSLKVSIDVMQALPSTIQ</sequence>
<evidence type="ECO:0000313" key="1">
    <source>
        <dbReference type="EMBL" id="CAA9514895.1"/>
    </source>
</evidence>
<dbReference type="EMBL" id="CADCVY010000106">
    <property type="protein sequence ID" value="CAA9514895.1"/>
    <property type="molecule type" value="Genomic_DNA"/>
</dbReference>
<accession>A0A6J4T6M0</accession>
<dbReference type="AlphaFoldDB" id="A0A6J4T6M0"/>
<organism evidence="1">
    <name type="scientific">uncultured Sphingomonas sp</name>
    <dbReference type="NCBI Taxonomy" id="158754"/>
    <lineage>
        <taxon>Bacteria</taxon>
        <taxon>Pseudomonadati</taxon>
        <taxon>Pseudomonadota</taxon>
        <taxon>Alphaproteobacteria</taxon>
        <taxon>Sphingomonadales</taxon>
        <taxon>Sphingomonadaceae</taxon>
        <taxon>Sphingomonas</taxon>
        <taxon>environmental samples</taxon>
    </lineage>
</organism>
<gene>
    <name evidence="1" type="ORF">AVDCRST_MAG44-1634</name>
</gene>
<proteinExistence type="predicted"/>